<reference evidence="1" key="1">
    <citation type="submission" date="2021-01" db="EMBL/GenBank/DDBJ databases">
        <authorList>
            <person name="Corre E."/>
            <person name="Pelletier E."/>
            <person name="Niang G."/>
            <person name="Scheremetjew M."/>
            <person name="Finn R."/>
            <person name="Kale V."/>
            <person name="Holt S."/>
            <person name="Cochrane G."/>
            <person name="Meng A."/>
            <person name="Brown T."/>
            <person name="Cohen L."/>
        </authorList>
    </citation>
    <scope>NUCLEOTIDE SEQUENCE</scope>
    <source>
        <strain evidence="1">Grunow 1884</strain>
    </source>
</reference>
<evidence type="ECO:0000313" key="1">
    <source>
        <dbReference type="EMBL" id="CAD9361158.1"/>
    </source>
</evidence>
<accession>A0A7S2EXR5</accession>
<organism evidence="1">
    <name type="scientific">Trieres chinensis</name>
    <name type="common">Marine centric diatom</name>
    <name type="synonym">Odontella sinensis</name>
    <dbReference type="NCBI Taxonomy" id="1514140"/>
    <lineage>
        <taxon>Eukaryota</taxon>
        <taxon>Sar</taxon>
        <taxon>Stramenopiles</taxon>
        <taxon>Ochrophyta</taxon>
        <taxon>Bacillariophyta</taxon>
        <taxon>Mediophyceae</taxon>
        <taxon>Biddulphiophycidae</taxon>
        <taxon>Eupodiscales</taxon>
        <taxon>Parodontellaceae</taxon>
        <taxon>Trieres</taxon>
    </lineage>
</organism>
<sequence length="125" mass="13894">MVGTIRSGGASEEGKICRPFPWGRHPVLFSILDGGTPENWFLGRFNISGHRTFSLCQTAKERIDMTDRVTSRCGVYFVAFPPQDCLTTNLVRRHDRTRSLGNSGGVKNENEGEPVKSLENLCGSY</sequence>
<protein>
    <submittedName>
        <fullName evidence="1">Uncharacterized protein</fullName>
    </submittedName>
</protein>
<name>A0A7S2EXR5_TRICV</name>
<proteinExistence type="predicted"/>
<gene>
    <name evidence="1" type="ORF">OSIN01602_LOCUS21478</name>
</gene>
<dbReference type="EMBL" id="HBGO01037086">
    <property type="protein sequence ID" value="CAD9361158.1"/>
    <property type="molecule type" value="Transcribed_RNA"/>
</dbReference>
<dbReference type="AlphaFoldDB" id="A0A7S2EXR5"/>